<keyword evidence="3" id="KW-1185">Reference proteome</keyword>
<dbReference type="PANTHER" id="PTHR21290">
    <property type="entry name" value="SPHINGOMYELIN SYNTHETASE"/>
    <property type="match status" value="1"/>
</dbReference>
<comment type="caution">
    <text evidence="2">The sequence shown here is derived from an EMBL/GenBank/DDBJ whole genome shotgun (WGS) entry which is preliminary data.</text>
</comment>
<reference evidence="2" key="1">
    <citation type="submission" date="2019-09" db="EMBL/GenBank/DDBJ databases">
        <title>Draft genome information of white flower Hibiscus syriacus.</title>
        <authorList>
            <person name="Kim Y.-M."/>
        </authorList>
    </citation>
    <scope>NUCLEOTIDE SEQUENCE [LARGE SCALE GENOMIC DNA]</scope>
    <source>
        <strain evidence="2">YM2019G1</strain>
    </source>
</reference>
<feature type="transmembrane region" description="Helical" evidence="1">
    <location>
        <begin position="77"/>
        <end position="97"/>
    </location>
</feature>
<dbReference type="InterPro" id="IPR045221">
    <property type="entry name" value="Sphingomyelin_synth-like"/>
</dbReference>
<organism evidence="2 3">
    <name type="scientific">Hibiscus syriacus</name>
    <name type="common">Rose of Sharon</name>
    <dbReference type="NCBI Taxonomy" id="106335"/>
    <lineage>
        <taxon>Eukaryota</taxon>
        <taxon>Viridiplantae</taxon>
        <taxon>Streptophyta</taxon>
        <taxon>Embryophyta</taxon>
        <taxon>Tracheophyta</taxon>
        <taxon>Spermatophyta</taxon>
        <taxon>Magnoliopsida</taxon>
        <taxon>eudicotyledons</taxon>
        <taxon>Gunneridae</taxon>
        <taxon>Pentapetalae</taxon>
        <taxon>rosids</taxon>
        <taxon>malvids</taxon>
        <taxon>Malvales</taxon>
        <taxon>Malvaceae</taxon>
        <taxon>Malvoideae</taxon>
        <taxon>Hibiscus</taxon>
    </lineage>
</organism>
<protein>
    <submittedName>
        <fullName evidence="2">Phosphatidylinositol:ceramide inositolphosphotransferase 1</fullName>
    </submittedName>
</protein>
<evidence type="ECO:0000256" key="1">
    <source>
        <dbReference type="SAM" id="Phobius"/>
    </source>
</evidence>
<name>A0A6A3CN22_HIBSY</name>
<accession>A0A6A3CN22</accession>
<dbReference type="GO" id="GO:0005802">
    <property type="term" value="C:trans-Golgi network"/>
    <property type="evidence" value="ECO:0007669"/>
    <property type="project" value="TreeGrafter"/>
</dbReference>
<keyword evidence="1" id="KW-1133">Transmembrane helix</keyword>
<dbReference type="GO" id="GO:0033188">
    <property type="term" value="F:sphingomyelin synthase activity"/>
    <property type="evidence" value="ECO:0007669"/>
    <property type="project" value="TreeGrafter"/>
</dbReference>
<keyword evidence="1" id="KW-0472">Membrane</keyword>
<keyword evidence="1" id="KW-0812">Transmembrane</keyword>
<proteinExistence type="predicted"/>
<dbReference type="GO" id="GO:0005789">
    <property type="term" value="C:endoplasmic reticulum membrane"/>
    <property type="evidence" value="ECO:0007669"/>
    <property type="project" value="TreeGrafter"/>
</dbReference>
<dbReference type="GO" id="GO:0047493">
    <property type="term" value="F:ceramide cholinephosphotransferase activity"/>
    <property type="evidence" value="ECO:0007669"/>
    <property type="project" value="TreeGrafter"/>
</dbReference>
<sequence length="234" mass="26607">MMLYIGREASKLWKRICAETTTEINLLLDCWKYVLAGLIFQYIHGLAAHGIHYLHQPVHHFRILDTFFFQSSGKDKAYISEIVFSFVFLSFVSWTFYPFIFKSKKINTVLAPQFLRIIMFYSTRLVGPYYHCREVQRLPGCQNQCIDLLFVADSMARGLVEQGMGRYGHDVGLAWGAGIGKTNAAQLISCWCSSSRSMGGWMGSRAFVCSWVVLGQQGMGVAAWLSCFTWGLVF</sequence>
<dbReference type="AlphaFoldDB" id="A0A6A3CN22"/>
<dbReference type="GO" id="GO:0046513">
    <property type="term" value="P:ceramide biosynthetic process"/>
    <property type="evidence" value="ECO:0007669"/>
    <property type="project" value="TreeGrafter"/>
</dbReference>
<gene>
    <name evidence="2" type="ORF">F3Y22_tig00002878pilonHSYRG00012</name>
</gene>
<evidence type="ECO:0000313" key="3">
    <source>
        <dbReference type="Proteomes" id="UP000436088"/>
    </source>
</evidence>
<dbReference type="EMBL" id="VEPZ02000200">
    <property type="protein sequence ID" value="KAE8730820.1"/>
    <property type="molecule type" value="Genomic_DNA"/>
</dbReference>
<feature type="transmembrane region" description="Helical" evidence="1">
    <location>
        <begin position="206"/>
        <end position="233"/>
    </location>
</feature>
<evidence type="ECO:0000313" key="2">
    <source>
        <dbReference type="EMBL" id="KAE8730820.1"/>
    </source>
</evidence>
<dbReference type="GO" id="GO:0005886">
    <property type="term" value="C:plasma membrane"/>
    <property type="evidence" value="ECO:0007669"/>
    <property type="project" value="TreeGrafter"/>
</dbReference>
<dbReference type="Proteomes" id="UP000436088">
    <property type="component" value="Unassembled WGS sequence"/>
</dbReference>
<dbReference type="PANTHER" id="PTHR21290:SF62">
    <property type="entry name" value="PHOSPHATIDYLINOSITOL:CERAMIDE INOSITOLPHOSPHOTRANSFERASE 1-RELATED"/>
    <property type="match status" value="1"/>
</dbReference>
<dbReference type="GO" id="GO:0000139">
    <property type="term" value="C:Golgi membrane"/>
    <property type="evidence" value="ECO:0007669"/>
    <property type="project" value="TreeGrafter"/>
</dbReference>
<dbReference type="GO" id="GO:0045140">
    <property type="term" value="F:inositol phosphoceramide synthase activity"/>
    <property type="evidence" value="ECO:0007669"/>
    <property type="project" value="TreeGrafter"/>
</dbReference>